<accession>A0A6C7E6Z0</accession>
<dbReference type="InterPro" id="IPR050194">
    <property type="entry name" value="Glycosyltransferase_grp1"/>
</dbReference>
<dbReference type="PANTHER" id="PTHR45947:SF13">
    <property type="entry name" value="TRANSFERASE"/>
    <property type="match status" value="1"/>
</dbReference>
<keyword evidence="1 4" id="KW-0328">Glycosyltransferase</keyword>
<dbReference type="GO" id="GO:1901137">
    <property type="term" value="P:carbohydrate derivative biosynthetic process"/>
    <property type="evidence" value="ECO:0007669"/>
    <property type="project" value="UniProtKB-ARBA"/>
</dbReference>
<dbReference type="PANTHER" id="PTHR45947">
    <property type="entry name" value="SULFOQUINOVOSYL TRANSFERASE SQD2"/>
    <property type="match status" value="1"/>
</dbReference>
<evidence type="ECO:0000256" key="1">
    <source>
        <dbReference type="ARBA" id="ARBA00022676"/>
    </source>
</evidence>
<protein>
    <submittedName>
        <fullName evidence="4">Glycosyltransferase</fullName>
        <ecNumber evidence="4">2.4.-.-</ecNumber>
    </submittedName>
</protein>
<dbReference type="Pfam" id="PF13439">
    <property type="entry name" value="Glyco_transf_4"/>
    <property type="match status" value="1"/>
</dbReference>
<dbReference type="KEGG" id="aym:YM304_22130"/>
<dbReference type="Gene3D" id="3.40.50.2000">
    <property type="entry name" value="Glycogen Phosphorylase B"/>
    <property type="match status" value="2"/>
</dbReference>
<dbReference type="SUPFAM" id="SSF53756">
    <property type="entry name" value="UDP-Glycosyltransferase/glycogen phosphorylase"/>
    <property type="match status" value="1"/>
</dbReference>
<proteinExistence type="predicted"/>
<keyword evidence="2 4" id="KW-0808">Transferase</keyword>
<dbReference type="Pfam" id="PF13692">
    <property type="entry name" value="Glyco_trans_1_4"/>
    <property type="match status" value="1"/>
</dbReference>
<evidence type="ECO:0000313" key="4">
    <source>
        <dbReference type="EMBL" id="BAN02527.1"/>
    </source>
</evidence>
<dbReference type="RefSeq" id="WP_015441774.1">
    <property type="nucleotide sequence ID" value="NC_020520.1"/>
</dbReference>
<evidence type="ECO:0000313" key="5">
    <source>
        <dbReference type="Proteomes" id="UP000011863"/>
    </source>
</evidence>
<reference evidence="4 5" key="1">
    <citation type="journal article" date="2013" name="Int. J. Syst. Evol. Microbiol.">
        <title>Ilumatobacter nonamiense sp. nov. and Ilumatobacter coccineum sp. nov., isolated from seashore sand.</title>
        <authorList>
            <person name="Matsumoto A."/>
            <person name="Kasai H."/>
            <person name="Matsuo Y."/>
            <person name="Shizuri Y."/>
            <person name="Ichikawa N."/>
            <person name="Fujita N."/>
            <person name="Omura S."/>
            <person name="Takahashi Y."/>
        </authorList>
    </citation>
    <scope>NUCLEOTIDE SEQUENCE [LARGE SCALE GENOMIC DNA]</scope>
    <source>
        <strain evidence="5">NBRC 103263 / KCTC 29153 / YM16-304</strain>
    </source>
</reference>
<dbReference type="GO" id="GO:0016757">
    <property type="term" value="F:glycosyltransferase activity"/>
    <property type="evidence" value="ECO:0007669"/>
    <property type="project" value="UniProtKB-KW"/>
</dbReference>
<dbReference type="EC" id="2.4.-.-" evidence="4"/>
<dbReference type="Proteomes" id="UP000011863">
    <property type="component" value="Chromosome"/>
</dbReference>
<evidence type="ECO:0000256" key="2">
    <source>
        <dbReference type="ARBA" id="ARBA00022679"/>
    </source>
</evidence>
<organism evidence="4 5">
    <name type="scientific">Ilumatobacter coccineus (strain NBRC 103263 / KCTC 29153 / YM16-304)</name>
    <dbReference type="NCBI Taxonomy" id="1313172"/>
    <lineage>
        <taxon>Bacteria</taxon>
        <taxon>Bacillati</taxon>
        <taxon>Actinomycetota</taxon>
        <taxon>Acidimicrobiia</taxon>
        <taxon>Acidimicrobiales</taxon>
        <taxon>Ilumatobacteraceae</taxon>
        <taxon>Ilumatobacter</taxon>
    </lineage>
</organism>
<name>A0A6C7E6Z0_ILUCY</name>
<keyword evidence="5" id="KW-1185">Reference proteome</keyword>
<evidence type="ECO:0000259" key="3">
    <source>
        <dbReference type="Pfam" id="PF13439"/>
    </source>
</evidence>
<feature type="domain" description="Glycosyltransferase subfamily 4-like N-terminal" evidence="3">
    <location>
        <begin position="18"/>
        <end position="195"/>
    </location>
</feature>
<dbReference type="EMBL" id="AP012057">
    <property type="protein sequence ID" value="BAN02527.1"/>
    <property type="molecule type" value="Genomic_DNA"/>
</dbReference>
<gene>
    <name evidence="4" type="ORF">YM304_22130</name>
</gene>
<dbReference type="AlphaFoldDB" id="A0A6C7E6Z0"/>
<dbReference type="InterPro" id="IPR028098">
    <property type="entry name" value="Glyco_trans_4-like_N"/>
</dbReference>
<sequence>MRMLQLHAGYRTPAGEDTVVNAEAAALRRAGHTVHQHIEQNPTSSVKAIGALARSRNNKQARQAVAEVIDEFDPDVVHVHNTWFALSSSVFDAAAEANRPVVMTIHNYRLGCLSVDLFRGSSVCTACVGRSPLRGVVHGCYRGSRAQSAIAAVEVMSTRRRGALDAVDRFVAPSAFMADRLVEIGVPADRLVVKPHFTADVGARPNPPSASNEILFIGRLAAGKGLEVLLRAWERRDRAAHPDARLCIIGDGPLASELHEAAPRDVEFAGWLPYDDVQRRMLSARALVFPSEWYEPFGMVLIESMSAGLPVLASSASDAARITAAPPECVSPAGDERALADVFAALTDDAVDAAGRAARARFESTYSEAVGVEALEALYDSVIGAARS</sequence>